<dbReference type="EMBL" id="VFJB01000004">
    <property type="protein sequence ID" value="KAA0258695.1"/>
    <property type="molecule type" value="Genomic_DNA"/>
</dbReference>
<dbReference type="AlphaFoldDB" id="A0A5A8F3H7"/>
<keyword evidence="5" id="KW-1185">Reference proteome</keyword>
<dbReference type="PANTHER" id="PTHR47739:SF1">
    <property type="entry name" value="TRNA1(VAL) (ADENINE(37)-N6)-METHYLTRANSFERASE"/>
    <property type="match status" value="1"/>
</dbReference>
<dbReference type="PROSITE" id="PS01131">
    <property type="entry name" value="RRNA_A_DIMETH"/>
    <property type="match status" value="1"/>
</dbReference>
<dbReference type="SUPFAM" id="SSF53335">
    <property type="entry name" value="S-adenosyl-L-methionine-dependent methyltransferases"/>
    <property type="match status" value="1"/>
</dbReference>
<dbReference type="InterPro" id="IPR050210">
    <property type="entry name" value="tRNA_Adenine-N(6)_MTase"/>
</dbReference>
<reference evidence="4 5" key="1">
    <citation type="submission" date="2019-06" db="EMBL/GenBank/DDBJ databases">
        <title>Genomic insights into carbon and energy metabolism of Deferribacter autotrophicus revealed new metabolic traits in the phylum Deferribacteres.</title>
        <authorList>
            <person name="Slobodkin A.I."/>
            <person name="Slobodkina G.B."/>
            <person name="Allioux M."/>
            <person name="Alain K."/>
            <person name="Jebbar M."/>
            <person name="Shadrin V."/>
            <person name="Kublanov I.V."/>
            <person name="Toshchakov S.V."/>
            <person name="Bonch-Osmolovskaya E.A."/>
        </authorList>
    </citation>
    <scope>NUCLEOTIDE SEQUENCE [LARGE SCALE GENOMIC DNA]</scope>
    <source>
        <strain evidence="4 5">SL50</strain>
    </source>
</reference>
<name>A0A5A8F3H7_9BACT</name>
<feature type="domain" description="Methyltransferase small" evidence="3">
    <location>
        <begin position="29"/>
        <end position="120"/>
    </location>
</feature>
<proteinExistence type="predicted"/>
<sequence>MEFTIDSIIYSDVKIVQPVNGFRFSVDSPLLYRFIREKAGVKNILDIGSGSGILSVLLLKKFSKAQIDAVEIDKLMFECLCKTVEINGLSDRVKPYHCDIFKFKPSKKYDLVVCNPPYRKIGTGRLCKEDRENIARFNESMNIEDLMDYVSKVLKNRGLFYMSYDADMLVDIIYFGRKKRLEPKRIRFLHSSLEKQARLAFVEFILGGGAELKIEPPLIQKSEEFENLLKSK</sequence>
<dbReference type="InterPro" id="IPR020596">
    <property type="entry name" value="rRNA_Ade_Mease_Trfase_CS"/>
</dbReference>
<evidence type="ECO:0000313" key="5">
    <source>
        <dbReference type="Proteomes" id="UP000322876"/>
    </source>
</evidence>
<dbReference type="PANTHER" id="PTHR47739">
    <property type="entry name" value="TRNA1(VAL) (ADENINE(37)-N6)-METHYLTRANSFERASE"/>
    <property type="match status" value="1"/>
</dbReference>
<evidence type="ECO:0000256" key="1">
    <source>
        <dbReference type="ARBA" id="ARBA00022603"/>
    </source>
</evidence>
<accession>A0A5A8F3H7</accession>
<protein>
    <submittedName>
        <fullName evidence="4">Methyltransferase</fullName>
    </submittedName>
</protein>
<dbReference type="InterPro" id="IPR002052">
    <property type="entry name" value="DNA_methylase_N6_adenine_CS"/>
</dbReference>
<keyword evidence="4" id="KW-0808">Transferase</keyword>
<dbReference type="InterPro" id="IPR029063">
    <property type="entry name" value="SAM-dependent_MTases_sf"/>
</dbReference>
<dbReference type="PROSITE" id="PS00092">
    <property type="entry name" value="N6_MTASE"/>
    <property type="match status" value="1"/>
</dbReference>
<dbReference type="Proteomes" id="UP000322876">
    <property type="component" value="Unassembled WGS sequence"/>
</dbReference>
<dbReference type="OrthoDB" id="9777257at2"/>
<dbReference type="InterPro" id="IPR007848">
    <property type="entry name" value="Small_mtfrase_dom"/>
</dbReference>
<dbReference type="GO" id="GO:0000179">
    <property type="term" value="F:rRNA (adenine-N6,N6-)-dimethyltransferase activity"/>
    <property type="evidence" value="ECO:0007669"/>
    <property type="project" value="InterPro"/>
</dbReference>
<organism evidence="4 5">
    <name type="scientific">Deferribacter autotrophicus</name>
    <dbReference type="NCBI Taxonomy" id="500465"/>
    <lineage>
        <taxon>Bacteria</taxon>
        <taxon>Pseudomonadati</taxon>
        <taxon>Deferribacterota</taxon>
        <taxon>Deferribacteres</taxon>
        <taxon>Deferribacterales</taxon>
        <taxon>Deferribacteraceae</taxon>
        <taxon>Deferribacter</taxon>
    </lineage>
</organism>
<dbReference type="CDD" id="cd02440">
    <property type="entry name" value="AdoMet_MTases"/>
    <property type="match status" value="1"/>
</dbReference>
<comment type="caution">
    <text evidence="4">The sequence shown here is derived from an EMBL/GenBank/DDBJ whole genome shotgun (WGS) entry which is preliminary data.</text>
</comment>
<dbReference type="Gene3D" id="3.40.50.150">
    <property type="entry name" value="Vaccinia Virus protein VP39"/>
    <property type="match status" value="1"/>
</dbReference>
<evidence type="ECO:0000313" key="4">
    <source>
        <dbReference type="EMBL" id="KAA0258695.1"/>
    </source>
</evidence>
<keyword evidence="1 4" id="KW-0489">Methyltransferase</keyword>
<evidence type="ECO:0000256" key="2">
    <source>
        <dbReference type="ARBA" id="ARBA00022691"/>
    </source>
</evidence>
<dbReference type="Pfam" id="PF05175">
    <property type="entry name" value="MTS"/>
    <property type="match status" value="1"/>
</dbReference>
<evidence type="ECO:0000259" key="3">
    <source>
        <dbReference type="Pfam" id="PF05175"/>
    </source>
</evidence>
<dbReference type="GO" id="GO:0003676">
    <property type="term" value="F:nucleic acid binding"/>
    <property type="evidence" value="ECO:0007669"/>
    <property type="project" value="InterPro"/>
</dbReference>
<gene>
    <name evidence="4" type="ORF">FHQ18_04895</name>
</gene>
<keyword evidence="2" id="KW-0949">S-adenosyl-L-methionine</keyword>